<dbReference type="AlphaFoldDB" id="A0A9X1IQB5"/>
<dbReference type="SUPFAM" id="SSF47616">
    <property type="entry name" value="GST C-terminal domain-like"/>
    <property type="match status" value="1"/>
</dbReference>
<dbReference type="InterPro" id="IPR010987">
    <property type="entry name" value="Glutathione-S-Trfase_C-like"/>
</dbReference>
<dbReference type="SFLD" id="SFLDS00019">
    <property type="entry name" value="Glutathione_Transferase_(cytos"/>
    <property type="match status" value="1"/>
</dbReference>
<dbReference type="SUPFAM" id="SSF52833">
    <property type="entry name" value="Thioredoxin-like"/>
    <property type="match status" value="1"/>
</dbReference>
<dbReference type="Gene3D" id="3.40.30.10">
    <property type="entry name" value="Glutaredoxin"/>
    <property type="match status" value="1"/>
</dbReference>
<dbReference type="Proteomes" id="UP001138757">
    <property type="component" value="Unassembled WGS sequence"/>
</dbReference>
<dbReference type="InterPro" id="IPR036249">
    <property type="entry name" value="Thioredoxin-like_sf"/>
</dbReference>
<sequence length="217" mass="24586">MSYTLYAHPFSSYCWKVLIALHEKELPFDYKMIESEEAMRELNGHWPLGKFPVLVDEGVPVIESTTIIEYLDLRHYERAPLVPANAIDALDVRFMDRVFDNHVMTPMNAIVQEYLIDGASPDRARIAKAEAALDAIYAWLDVRLAGRTWASSHGFSLADCAAAPALFYADWVREIPDALGHLRDYRALLNARPSVANCIEEARPYRGYFPPGAPDRD</sequence>
<dbReference type="CDD" id="cd00570">
    <property type="entry name" value="GST_N_family"/>
    <property type="match status" value="1"/>
</dbReference>
<feature type="domain" description="GST C-terminal" evidence="2">
    <location>
        <begin position="85"/>
        <end position="208"/>
    </location>
</feature>
<dbReference type="RefSeq" id="WP_214622370.1">
    <property type="nucleotide sequence ID" value="NZ_JAHGAW010000004.1"/>
</dbReference>
<name>A0A9X1IQB5_9SPHN</name>
<evidence type="ECO:0000313" key="4">
    <source>
        <dbReference type="Proteomes" id="UP001138757"/>
    </source>
</evidence>
<dbReference type="InterPro" id="IPR004045">
    <property type="entry name" value="Glutathione_S-Trfase_N"/>
</dbReference>
<comment type="caution">
    <text evidence="3">The sequence shown here is derived from an EMBL/GenBank/DDBJ whole genome shotgun (WGS) entry which is preliminary data.</text>
</comment>
<dbReference type="PANTHER" id="PTHR44051:SF9">
    <property type="entry name" value="GLUTATHIONE S-TRANSFERASE 1"/>
    <property type="match status" value="1"/>
</dbReference>
<dbReference type="PANTHER" id="PTHR44051">
    <property type="entry name" value="GLUTATHIONE S-TRANSFERASE-RELATED"/>
    <property type="match status" value="1"/>
</dbReference>
<accession>A0A9X1IQB5</accession>
<dbReference type="InterPro" id="IPR036282">
    <property type="entry name" value="Glutathione-S-Trfase_C_sf"/>
</dbReference>
<keyword evidence="4" id="KW-1185">Reference proteome</keyword>
<dbReference type="PROSITE" id="PS50404">
    <property type="entry name" value="GST_NTER"/>
    <property type="match status" value="1"/>
</dbReference>
<dbReference type="Gene3D" id="1.20.1050.10">
    <property type="match status" value="1"/>
</dbReference>
<proteinExistence type="predicted"/>
<gene>
    <name evidence="3" type="ORF">KK488_06585</name>
</gene>
<reference evidence="3" key="1">
    <citation type="submission" date="2021-05" db="EMBL/GenBank/DDBJ databases">
        <title>Genome of Sphingobium sp. strain.</title>
        <authorList>
            <person name="Fan R."/>
        </authorList>
    </citation>
    <scope>NUCLEOTIDE SEQUENCE</scope>
    <source>
        <strain evidence="3">H33</strain>
    </source>
</reference>
<dbReference type="PROSITE" id="PS51354">
    <property type="entry name" value="GLUTAREDOXIN_2"/>
    <property type="match status" value="1"/>
</dbReference>
<evidence type="ECO:0000259" key="2">
    <source>
        <dbReference type="PROSITE" id="PS50405"/>
    </source>
</evidence>
<feature type="domain" description="GST N-terminal" evidence="1">
    <location>
        <begin position="1"/>
        <end position="79"/>
    </location>
</feature>
<evidence type="ECO:0000259" key="1">
    <source>
        <dbReference type="PROSITE" id="PS50404"/>
    </source>
</evidence>
<dbReference type="Pfam" id="PF13417">
    <property type="entry name" value="GST_N_3"/>
    <property type="match status" value="1"/>
</dbReference>
<dbReference type="CDD" id="cd00299">
    <property type="entry name" value="GST_C_family"/>
    <property type="match status" value="1"/>
</dbReference>
<organism evidence="3 4">
    <name type="scientific">Sphingobium nicotianae</name>
    <dbReference type="NCBI Taxonomy" id="2782607"/>
    <lineage>
        <taxon>Bacteria</taxon>
        <taxon>Pseudomonadati</taxon>
        <taxon>Pseudomonadota</taxon>
        <taxon>Alphaproteobacteria</taxon>
        <taxon>Sphingomonadales</taxon>
        <taxon>Sphingomonadaceae</taxon>
        <taxon>Sphingobium</taxon>
    </lineage>
</organism>
<dbReference type="EMBL" id="JAHGAW010000004">
    <property type="protein sequence ID" value="MBT2186612.1"/>
    <property type="molecule type" value="Genomic_DNA"/>
</dbReference>
<dbReference type="SFLD" id="SFLDG00358">
    <property type="entry name" value="Main_(cytGST)"/>
    <property type="match status" value="1"/>
</dbReference>
<protein>
    <submittedName>
        <fullName evidence="3">Glutathione S-transferase family protein</fullName>
    </submittedName>
</protein>
<dbReference type="PROSITE" id="PS50405">
    <property type="entry name" value="GST_CTER"/>
    <property type="match status" value="1"/>
</dbReference>
<dbReference type="Pfam" id="PF13410">
    <property type="entry name" value="GST_C_2"/>
    <property type="match status" value="1"/>
</dbReference>
<evidence type="ECO:0000313" key="3">
    <source>
        <dbReference type="EMBL" id="MBT2186612.1"/>
    </source>
</evidence>
<dbReference type="InterPro" id="IPR040079">
    <property type="entry name" value="Glutathione_S-Trfase"/>
</dbReference>